<evidence type="ECO:0000313" key="2">
    <source>
        <dbReference type="EMBL" id="VDD76512.1"/>
    </source>
</evidence>
<dbReference type="Proteomes" id="UP000267029">
    <property type="component" value="Unassembled WGS sequence"/>
</dbReference>
<evidence type="ECO:0000313" key="3">
    <source>
        <dbReference type="Proteomes" id="UP000267029"/>
    </source>
</evidence>
<evidence type="ECO:0000313" key="4">
    <source>
        <dbReference type="WBParaSite" id="MCU_008794-RA"/>
    </source>
</evidence>
<dbReference type="EMBL" id="UXSR01000421">
    <property type="protein sequence ID" value="VDD76512.1"/>
    <property type="molecule type" value="Genomic_DNA"/>
</dbReference>
<feature type="compositionally biased region" description="Basic residues" evidence="1">
    <location>
        <begin position="70"/>
        <end position="80"/>
    </location>
</feature>
<feature type="region of interest" description="Disordered" evidence="1">
    <location>
        <begin position="161"/>
        <end position="181"/>
    </location>
</feature>
<dbReference type="AlphaFoldDB" id="A0A0R3U6U0"/>
<gene>
    <name evidence="2" type="ORF">MCOS_LOCUS2515</name>
</gene>
<sequence length="181" mass="20328">MEPWQLVHSDGEVDDIDDDSSISSDWSIMNMKDDVEFDEALEDKRSLSRLSTPSTPRQEPRQPDPASRQQRSRRHRRHLQQRAPVPARPVSTVTILRPPPPLTTPAELSARVALLALASAQRHPHTSDRPPSLKYANNRPCADRKHTKCIFNGAMVGLPHQRPQVFRGSGGQVSRGNKLRA</sequence>
<name>A0A0R3U6U0_MESCO</name>
<organism evidence="4">
    <name type="scientific">Mesocestoides corti</name>
    <name type="common">Flatworm</name>
    <dbReference type="NCBI Taxonomy" id="53468"/>
    <lineage>
        <taxon>Eukaryota</taxon>
        <taxon>Metazoa</taxon>
        <taxon>Spiralia</taxon>
        <taxon>Lophotrochozoa</taxon>
        <taxon>Platyhelminthes</taxon>
        <taxon>Cestoda</taxon>
        <taxon>Eucestoda</taxon>
        <taxon>Cyclophyllidea</taxon>
        <taxon>Mesocestoididae</taxon>
        <taxon>Mesocestoides</taxon>
    </lineage>
</organism>
<feature type="region of interest" description="Disordered" evidence="1">
    <location>
        <begin position="1"/>
        <end position="104"/>
    </location>
</feature>
<keyword evidence="3" id="KW-1185">Reference proteome</keyword>
<protein>
    <submittedName>
        <fullName evidence="2 4">Uncharacterized protein</fullName>
    </submittedName>
</protein>
<evidence type="ECO:0000256" key="1">
    <source>
        <dbReference type="SAM" id="MobiDB-lite"/>
    </source>
</evidence>
<accession>A0A0R3U6U0</accession>
<dbReference type="WBParaSite" id="MCU_008794-RA">
    <property type="protein sequence ID" value="MCU_008794-RA"/>
    <property type="gene ID" value="MCU_008794"/>
</dbReference>
<feature type="compositionally biased region" description="Polar residues" evidence="1">
    <location>
        <begin position="48"/>
        <end position="57"/>
    </location>
</feature>
<reference evidence="2 3" key="1">
    <citation type="submission" date="2018-10" db="EMBL/GenBank/DDBJ databases">
        <authorList>
            <consortium name="Pathogen Informatics"/>
        </authorList>
    </citation>
    <scope>NUCLEOTIDE SEQUENCE [LARGE SCALE GENOMIC DNA]</scope>
</reference>
<proteinExistence type="predicted"/>
<reference evidence="4" key="2">
    <citation type="submission" date="2019-11" db="UniProtKB">
        <authorList>
            <consortium name="WormBaseParasite"/>
        </authorList>
    </citation>
    <scope>IDENTIFICATION</scope>
</reference>